<dbReference type="AlphaFoldDB" id="A0A4Y2W0X9"/>
<protein>
    <submittedName>
        <fullName evidence="1">Uncharacterized protein</fullName>
    </submittedName>
</protein>
<keyword evidence="2" id="KW-1185">Reference proteome</keyword>
<dbReference type="EMBL" id="BGPR01053398">
    <property type="protein sequence ID" value="GBO30218.1"/>
    <property type="molecule type" value="Genomic_DNA"/>
</dbReference>
<name>A0A4Y2W0X9_ARAVE</name>
<accession>A0A4Y2W0X9</accession>
<gene>
    <name evidence="1" type="ORF">AVEN_104554_1</name>
</gene>
<evidence type="ECO:0000313" key="1">
    <source>
        <dbReference type="EMBL" id="GBO30218.1"/>
    </source>
</evidence>
<reference evidence="1 2" key="1">
    <citation type="journal article" date="2019" name="Sci. Rep.">
        <title>Orb-weaving spider Araneus ventricosus genome elucidates the spidroin gene catalogue.</title>
        <authorList>
            <person name="Kono N."/>
            <person name="Nakamura H."/>
            <person name="Ohtoshi R."/>
            <person name="Moran D.A.P."/>
            <person name="Shinohara A."/>
            <person name="Yoshida Y."/>
            <person name="Fujiwara M."/>
            <person name="Mori M."/>
            <person name="Tomita M."/>
            <person name="Arakawa K."/>
        </authorList>
    </citation>
    <scope>NUCLEOTIDE SEQUENCE [LARGE SCALE GENOMIC DNA]</scope>
</reference>
<evidence type="ECO:0000313" key="2">
    <source>
        <dbReference type="Proteomes" id="UP000499080"/>
    </source>
</evidence>
<dbReference type="Proteomes" id="UP000499080">
    <property type="component" value="Unassembled WGS sequence"/>
</dbReference>
<comment type="caution">
    <text evidence="1">The sequence shown here is derived from an EMBL/GenBank/DDBJ whole genome shotgun (WGS) entry which is preliminary data.</text>
</comment>
<proteinExistence type="predicted"/>
<organism evidence="1 2">
    <name type="scientific">Araneus ventricosus</name>
    <name type="common">Orbweaver spider</name>
    <name type="synonym">Epeira ventricosa</name>
    <dbReference type="NCBI Taxonomy" id="182803"/>
    <lineage>
        <taxon>Eukaryota</taxon>
        <taxon>Metazoa</taxon>
        <taxon>Ecdysozoa</taxon>
        <taxon>Arthropoda</taxon>
        <taxon>Chelicerata</taxon>
        <taxon>Arachnida</taxon>
        <taxon>Araneae</taxon>
        <taxon>Araneomorphae</taxon>
        <taxon>Entelegynae</taxon>
        <taxon>Araneoidea</taxon>
        <taxon>Araneidae</taxon>
        <taxon>Araneus</taxon>
    </lineage>
</organism>
<dbReference type="OrthoDB" id="8189655at2759"/>
<sequence length="77" mass="8692">MTETDLFVNKPRYAAAVRPLESVATTSLLLRLEPVQSCLGVARVMSEQKVPRRVEQCIVIQFPVGENVLSSEIHHRF</sequence>